<keyword evidence="1" id="KW-1133">Transmembrane helix</keyword>
<organism evidence="2 3">
    <name type="scientific">Salinicola rhizosphaerae</name>
    <dbReference type="NCBI Taxonomy" id="1443141"/>
    <lineage>
        <taxon>Bacteria</taxon>
        <taxon>Pseudomonadati</taxon>
        <taxon>Pseudomonadota</taxon>
        <taxon>Gammaproteobacteria</taxon>
        <taxon>Oceanospirillales</taxon>
        <taxon>Halomonadaceae</taxon>
        <taxon>Salinicola</taxon>
    </lineage>
</organism>
<evidence type="ECO:0000256" key="1">
    <source>
        <dbReference type="SAM" id="Phobius"/>
    </source>
</evidence>
<dbReference type="Proteomes" id="UP000646745">
    <property type="component" value="Unassembled WGS sequence"/>
</dbReference>
<reference evidence="3" key="1">
    <citation type="journal article" date="2019" name="Int. J. Syst. Evol. Microbiol.">
        <title>The Global Catalogue of Microorganisms (GCM) 10K type strain sequencing project: providing services to taxonomists for standard genome sequencing and annotation.</title>
        <authorList>
            <consortium name="The Broad Institute Genomics Platform"/>
            <consortium name="The Broad Institute Genome Sequencing Center for Infectious Disease"/>
            <person name="Wu L."/>
            <person name="Ma J."/>
        </authorList>
    </citation>
    <scope>NUCLEOTIDE SEQUENCE [LARGE SCALE GENOMIC DNA]</scope>
    <source>
        <strain evidence="3">KCTC 32998</strain>
    </source>
</reference>
<feature type="transmembrane region" description="Helical" evidence="1">
    <location>
        <begin position="43"/>
        <end position="65"/>
    </location>
</feature>
<proteinExistence type="predicted"/>
<keyword evidence="1" id="KW-0472">Membrane</keyword>
<keyword evidence="1" id="KW-0812">Transmembrane</keyword>
<gene>
    <name evidence="2" type="ORF">GCM10009038_02350</name>
</gene>
<dbReference type="PROSITE" id="PS51257">
    <property type="entry name" value="PROKAR_LIPOPROTEIN"/>
    <property type="match status" value="1"/>
</dbReference>
<accession>A0ABQ3DMR3</accession>
<name>A0ABQ3DMR3_9GAMM</name>
<evidence type="ECO:0000313" key="2">
    <source>
        <dbReference type="EMBL" id="GHB08395.1"/>
    </source>
</evidence>
<dbReference type="RefSeq" id="WP_189442761.1">
    <property type="nucleotide sequence ID" value="NZ_BMZI01000001.1"/>
</dbReference>
<evidence type="ECO:0000313" key="3">
    <source>
        <dbReference type="Proteomes" id="UP000646745"/>
    </source>
</evidence>
<sequence length="136" mass="14337">MLTSARRGLAVALLFSVLVSLSGCGTLFHPERKGQLPGRVDPAIAIADGLGLLLFIVPGVVAYAVDFSNNTIYLPTRDGAAIDSMPIEAGLDQPSLMAMIETRSGRHFDADAVQVERPDSLSQALALISTEAKLDS</sequence>
<protein>
    <submittedName>
        <fullName evidence="2">Uncharacterized protein</fullName>
    </submittedName>
</protein>
<comment type="caution">
    <text evidence="2">The sequence shown here is derived from an EMBL/GenBank/DDBJ whole genome shotgun (WGS) entry which is preliminary data.</text>
</comment>
<keyword evidence="3" id="KW-1185">Reference proteome</keyword>
<dbReference type="EMBL" id="BMZI01000001">
    <property type="protein sequence ID" value="GHB08395.1"/>
    <property type="molecule type" value="Genomic_DNA"/>
</dbReference>